<dbReference type="Proteomes" id="UP000007266">
    <property type="component" value="Linkage group 9"/>
</dbReference>
<dbReference type="PIRSF" id="PIRSF037037">
    <property type="entry name" value="Kelch-like_protein_gigaxonin"/>
    <property type="match status" value="1"/>
</dbReference>
<dbReference type="GO" id="GO:0016567">
    <property type="term" value="P:protein ubiquitination"/>
    <property type="evidence" value="ECO:0007669"/>
    <property type="project" value="UniProtKB-UniPathway"/>
</dbReference>
<evidence type="ECO:0000313" key="7">
    <source>
        <dbReference type="Proteomes" id="UP000007266"/>
    </source>
</evidence>
<dbReference type="InterPro" id="IPR011333">
    <property type="entry name" value="SKP1/BTB/POZ_sf"/>
</dbReference>
<dbReference type="Pfam" id="PF07707">
    <property type="entry name" value="BACK"/>
    <property type="match status" value="1"/>
</dbReference>
<comment type="function">
    <text evidence="4">Probable substrate-specific adapter of an E3 ubiquitin-protein ligase complex which mediates the ubiquitination and subsequent proteasomal degradation of target proteins. May have a role in synapse differentiation and growth.</text>
</comment>
<dbReference type="Gene3D" id="2.120.10.80">
    <property type="entry name" value="Kelch-type beta propeller"/>
    <property type="match status" value="1"/>
</dbReference>
<dbReference type="GO" id="GO:0003779">
    <property type="term" value="F:actin binding"/>
    <property type="evidence" value="ECO:0007669"/>
    <property type="project" value="UniProtKB-KW"/>
</dbReference>
<dbReference type="Pfam" id="PF24681">
    <property type="entry name" value="Kelch_KLHDC2_KLHL20_DRC7"/>
    <property type="match status" value="1"/>
</dbReference>
<accession>D6X212</accession>
<dbReference type="AlphaFoldDB" id="D6X212"/>
<evidence type="ECO:0000256" key="2">
    <source>
        <dbReference type="ARBA" id="ARBA00022441"/>
    </source>
</evidence>
<dbReference type="SMART" id="SM00875">
    <property type="entry name" value="BACK"/>
    <property type="match status" value="1"/>
</dbReference>
<dbReference type="Pfam" id="PF00651">
    <property type="entry name" value="BTB"/>
    <property type="match status" value="1"/>
</dbReference>
<keyword evidence="7" id="KW-1185">Reference proteome</keyword>
<dbReference type="OrthoDB" id="45365at2759"/>
<dbReference type="SUPFAM" id="SSF117281">
    <property type="entry name" value="Kelch motif"/>
    <property type="match status" value="1"/>
</dbReference>
<protein>
    <recommendedName>
        <fullName evidence="1">Kelch-like protein diablo</fullName>
    </recommendedName>
</protein>
<dbReference type="PROSITE" id="PS50097">
    <property type="entry name" value="BTB"/>
    <property type="match status" value="1"/>
</dbReference>
<dbReference type="InterPro" id="IPR011705">
    <property type="entry name" value="BACK"/>
</dbReference>
<dbReference type="InterPro" id="IPR000210">
    <property type="entry name" value="BTB/POZ_dom"/>
</dbReference>
<gene>
    <name evidence="6" type="primary">AUGUSTUS-3.0.2_12393</name>
    <name evidence="6" type="ORF">TcasGA2_TC012393</name>
</gene>
<keyword evidence="3" id="KW-0677">Repeat</keyword>
<evidence type="ECO:0000256" key="3">
    <source>
        <dbReference type="ARBA" id="ARBA00022737"/>
    </source>
</evidence>
<dbReference type="InterPro" id="IPR017096">
    <property type="entry name" value="BTB-kelch_protein"/>
</dbReference>
<dbReference type="STRING" id="7070.D6X212"/>
<dbReference type="InParanoid" id="D6X212"/>
<name>D6X212_TRICA</name>
<dbReference type="HOGENOM" id="CLU_004253_14_3_1"/>
<evidence type="ECO:0000256" key="1">
    <source>
        <dbReference type="ARBA" id="ARBA00013699"/>
    </source>
</evidence>
<dbReference type="PANTHER" id="PTHR45632:SF3">
    <property type="entry name" value="KELCH-LIKE PROTEIN 32"/>
    <property type="match status" value="1"/>
</dbReference>
<keyword evidence="2" id="KW-0880">Kelch repeat</keyword>
<sequence>MTRTKEKILHDNKPLNSTFYHHKSHQTTLLKGLNSLWEKGELLDVTLIIEGQLFKAHKAVLSACSDYFRAMFTNNMLESRQDEICLNGITAVGFHQILEYAYTSRIMLNLGNIQDVLEAASHIQMEPVIQACSKYLLSQIDIDNCIDIATIAEIYSLEKLRLMVYRFMSEHLLEFSNSKEFYRLTPQQLENLLALDFPVDCSEADVLRIVLAWFFHVDTSKRDLRISYAMRIIHYIHFKEISRRKLDSILNKIFQDRNCEWELYKVILSEAYIQTNSNKITSNSNLLNSRGMELAVLKIGGFGISGITNEITYCFSSERKWKHLTTIPHLEQCNFGTAVLNNELYIVGGCFNQSLQENIHPFGFKYSPRYDKWSTMSPMKIERCRFSLNVLSNMLYAVGGASEVDEYGTSTCECYDPVLDMWYMIAPLPAHITQHAGASYEHNLSLKLFVSGGMDRDSIQSAMYCYAVSEDRWQPCAPLLRARADHVMLSIGDFLYVCGGWTEGPEGRSRVLVDTIDVYDIKNDRWEVVTTVPTPRYHAGIVCVEHKIYFIGGFYSDDMFDKSTAAIEFYDIESDSWTTEEKYPQDIWEHTCASLFIPKWRDDMQDMQVIAKTESTV</sequence>
<dbReference type="Pfam" id="PF01344">
    <property type="entry name" value="Kelch_1"/>
    <property type="match status" value="1"/>
</dbReference>
<dbReference type="OMA" id="PTNMRGM"/>
<dbReference type="FunCoup" id="D6X212">
    <property type="interactions" value="366"/>
</dbReference>
<dbReference type="Gene3D" id="1.25.40.420">
    <property type="match status" value="1"/>
</dbReference>
<dbReference type="EMBL" id="KQ971371">
    <property type="protein sequence ID" value="EFA10198.1"/>
    <property type="molecule type" value="Genomic_DNA"/>
</dbReference>
<dbReference type="Gene3D" id="3.30.710.10">
    <property type="entry name" value="Potassium Channel Kv1.1, Chain A"/>
    <property type="match status" value="1"/>
</dbReference>
<dbReference type="SUPFAM" id="SSF54695">
    <property type="entry name" value="POZ domain"/>
    <property type="match status" value="1"/>
</dbReference>
<evidence type="ECO:0000313" key="6">
    <source>
        <dbReference type="EMBL" id="EFA10198.1"/>
    </source>
</evidence>
<evidence type="ECO:0000259" key="5">
    <source>
        <dbReference type="PROSITE" id="PS50097"/>
    </source>
</evidence>
<feature type="domain" description="BTB" evidence="5">
    <location>
        <begin position="43"/>
        <end position="110"/>
    </location>
</feature>
<dbReference type="InterPro" id="IPR006652">
    <property type="entry name" value="Kelch_1"/>
</dbReference>
<dbReference type="SMART" id="SM00225">
    <property type="entry name" value="BTB"/>
    <property type="match status" value="1"/>
</dbReference>
<dbReference type="eggNOG" id="KOG1072">
    <property type="taxonomic scope" value="Eukaryota"/>
</dbReference>
<dbReference type="KEGG" id="tca:661118"/>
<dbReference type="PhylomeDB" id="D6X212"/>
<evidence type="ECO:0000256" key="4">
    <source>
        <dbReference type="ARBA" id="ARBA00043912"/>
    </source>
</evidence>
<dbReference type="InterPro" id="IPR015915">
    <property type="entry name" value="Kelch-typ_b-propeller"/>
</dbReference>
<dbReference type="UniPathway" id="UPA00143"/>
<dbReference type="PANTHER" id="PTHR45632">
    <property type="entry name" value="LD33804P"/>
    <property type="match status" value="1"/>
</dbReference>
<organism evidence="6 7">
    <name type="scientific">Tribolium castaneum</name>
    <name type="common">Red flour beetle</name>
    <dbReference type="NCBI Taxonomy" id="7070"/>
    <lineage>
        <taxon>Eukaryota</taxon>
        <taxon>Metazoa</taxon>
        <taxon>Ecdysozoa</taxon>
        <taxon>Arthropoda</taxon>
        <taxon>Hexapoda</taxon>
        <taxon>Insecta</taxon>
        <taxon>Pterygota</taxon>
        <taxon>Neoptera</taxon>
        <taxon>Endopterygota</taxon>
        <taxon>Coleoptera</taxon>
        <taxon>Polyphaga</taxon>
        <taxon>Cucujiformia</taxon>
        <taxon>Tenebrionidae</taxon>
        <taxon>Tenebrionidae incertae sedis</taxon>
        <taxon>Tribolium</taxon>
    </lineage>
</organism>
<proteinExistence type="predicted"/>
<dbReference type="SMART" id="SM00612">
    <property type="entry name" value="Kelch"/>
    <property type="match status" value="4"/>
</dbReference>
<reference evidence="6 7" key="2">
    <citation type="journal article" date="2010" name="Nucleic Acids Res.">
        <title>BeetleBase in 2010: revisions to provide comprehensive genomic information for Tribolium castaneum.</title>
        <authorList>
            <person name="Kim H.S."/>
            <person name="Murphy T."/>
            <person name="Xia J."/>
            <person name="Caragea D."/>
            <person name="Park Y."/>
            <person name="Beeman R.W."/>
            <person name="Lorenzen M.D."/>
            <person name="Butcher S."/>
            <person name="Manak J.R."/>
            <person name="Brown S.J."/>
        </authorList>
    </citation>
    <scope>GENOME REANNOTATION</scope>
    <source>
        <strain evidence="6 7">Georgia GA2</strain>
    </source>
</reference>
<reference evidence="6 7" key="1">
    <citation type="journal article" date="2008" name="Nature">
        <title>The genome of the model beetle and pest Tribolium castaneum.</title>
        <authorList>
            <consortium name="Tribolium Genome Sequencing Consortium"/>
            <person name="Richards S."/>
            <person name="Gibbs R.A."/>
            <person name="Weinstock G.M."/>
            <person name="Brown S.J."/>
            <person name="Denell R."/>
            <person name="Beeman R.W."/>
            <person name="Gibbs R."/>
            <person name="Beeman R.W."/>
            <person name="Brown S.J."/>
            <person name="Bucher G."/>
            <person name="Friedrich M."/>
            <person name="Grimmelikhuijzen C.J."/>
            <person name="Klingler M."/>
            <person name="Lorenzen M."/>
            <person name="Richards S."/>
            <person name="Roth S."/>
            <person name="Schroder R."/>
            <person name="Tautz D."/>
            <person name="Zdobnov E.M."/>
            <person name="Muzny D."/>
            <person name="Gibbs R.A."/>
            <person name="Weinstock G.M."/>
            <person name="Attaway T."/>
            <person name="Bell S."/>
            <person name="Buhay C.J."/>
            <person name="Chandrabose M.N."/>
            <person name="Chavez D."/>
            <person name="Clerk-Blankenburg K.P."/>
            <person name="Cree A."/>
            <person name="Dao M."/>
            <person name="Davis C."/>
            <person name="Chacko J."/>
            <person name="Dinh H."/>
            <person name="Dugan-Rocha S."/>
            <person name="Fowler G."/>
            <person name="Garner T.T."/>
            <person name="Garnes J."/>
            <person name="Gnirke A."/>
            <person name="Hawes A."/>
            <person name="Hernandez J."/>
            <person name="Hines S."/>
            <person name="Holder M."/>
            <person name="Hume J."/>
            <person name="Jhangiani S.N."/>
            <person name="Joshi V."/>
            <person name="Khan Z.M."/>
            <person name="Jackson L."/>
            <person name="Kovar C."/>
            <person name="Kowis A."/>
            <person name="Lee S."/>
            <person name="Lewis L.R."/>
            <person name="Margolis J."/>
            <person name="Morgan M."/>
            <person name="Nazareth L.V."/>
            <person name="Nguyen N."/>
            <person name="Okwuonu G."/>
            <person name="Parker D."/>
            <person name="Richards S."/>
            <person name="Ruiz S.J."/>
            <person name="Santibanez J."/>
            <person name="Savard J."/>
            <person name="Scherer S.E."/>
            <person name="Schneider B."/>
            <person name="Sodergren E."/>
            <person name="Tautz D."/>
            <person name="Vattahil S."/>
            <person name="Villasana D."/>
            <person name="White C.S."/>
            <person name="Wright R."/>
            <person name="Park Y."/>
            <person name="Beeman R.W."/>
            <person name="Lord J."/>
            <person name="Oppert B."/>
            <person name="Lorenzen M."/>
            <person name="Brown S."/>
            <person name="Wang L."/>
            <person name="Savard J."/>
            <person name="Tautz D."/>
            <person name="Richards S."/>
            <person name="Weinstock G."/>
            <person name="Gibbs R.A."/>
            <person name="Liu Y."/>
            <person name="Worley K."/>
            <person name="Weinstock G."/>
            <person name="Elsik C.G."/>
            <person name="Reese J.T."/>
            <person name="Elhaik E."/>
            <person name="Landan G."/>
            <person name="Graur D."/>
            <person name="Arensburger P."/>
            <person name="Atkinson P."/>
            <person name="Beeman R.W."/>
            <person name="Beidler J."/>
            <person name="Brown S.J."/>
            <person name="Demuth J.P."/>
            <person name="Drury D.W."/>
            <person name="Du Y.Z."/>
            <person name="Fujiwara H."/>
            <person name="Lorenzen M."/>
            <person name="Maselli V."/>
            <person name="Osanai M."/>
            <person name="Park Y."/>
            <person name="Robertson H.M."/>
            <person name="Tu Z."/>
            <person name="Wang J.J."/>
            <person name="Wang S."/>
            <person name="Richards S."/>
            <person name="Song H."/>
            <person name="Zhang L."/>
            <person name="Sodergren E."/>
            <person name="Werner D."/>
            <person name="Stanke M."/>
            <person name="Morgenstern B."/>
            <person name="Solovyev V."/>
            <person name="Kosarev P."/>
            <person name="Brown G."/>
            <person name="Chen H.C."/>
            <person name="Ermolaeva O."/>
            <person name="Hlavina W."/>
            <person name="Kapustin Y."/>
            <person name="Kiryutin B."/>
            <person name="Kitts P."/>
            <person name="Maglott D."/>
            <person name="Pruitt K."/>
            <person name="Sapojnikov V."/>
            <person name="Souvorov A."/>
            <person name="Mackey A.J."/>
            <person name="Waterhouse R.M."/>
            <person name="Wyder S."/>
            <person name="Zdobnov E.M."/>
            <person name="Zdobnov E.M."/>
            <person name="Wyder S."/>
            <person name="Kriventseva E.V."/>
            <person name="Kadowaki T."/>
            <person name="Bork P."/>
            <person name="Aranda M."/>
            <person name="Bao R."/>
            <person name="Beermann A."/>
            <person name="Berns N."/>
            <person name="Bolognesi R."/>
            <person name="Bonneton F."/>
            <person name="Bopp D."/>
            <person name="Brown S.J."/>
            <person name="Bucher G."/>
            <person name="Butts T."/>
            <person name="Chaumot A."/>
            <person name="Denell R.E."/>
            <person name="Ferrier D.E."/>
            <person name="Friedrich M."/>
            <person name="Gordon C.M."/>
            <person name="Jindra M."/>
            <person name="Klingler M."/>
            <person name="Lan Q."/>
            <person name="Lattorff H.M."/>
            <person name="Laudet V."/>
            <person name="von Levetsow C."/>
            <person name="Liu Z."/>
            <person name="Lutz R."/>
            <person name="Lynch J.A."/>
            <person name="da Fonseca R.N."/>
            <person name="Posnien N."/>
            <person name="Reuter R."/>
            <person name="Roth S."/>
            <person name="Savard J."/>
            <person name="Schinko J.B."/>
            <person name="Schmitt C."/>
            <person name="Schoppmeier M."/>
            <person name="Schroder R."/>
            <person name="Shippy T.D."/>
            <person name="Simonnet F."/>
            <person name="Marques-Souza H."/>
            <person name="Tautz D."/>
            <person name="Tomoyasu Y."/>
            <person name="Trauner J."/>
            <person name="Van der Zee M."/>
            <person name="Vervoort M."/>
            <person name="Wittkopp N."/>
            <person name="Wimmer E.A."/>
            <person name="Yang X."/>
            <person name="Jones A.K."/>
            <person name="Sattelle D.B."/>
            <person name="Ebert P.R."/>
            <person name="Nelson D."/>
            <person name="Scott J.G."/>
            <person name="Beeman R.W."/>
            <person name="Muthukrishnan S."/>
            <person name="Kramer K.J."/>
            <person name="Arakane Y."/>
            <person name="Beeman R.W."/>
            <person name="Zhu Q."/>
            <person name="Hogenkamp D."/>
            <person name="Dixit R."/>
            <person name="Oppert B."/>
            <person name="Jiang H."/>
            <person name="Zou Z."/>
            <person name="Marshall J."/>
            <person name="Elpidina E."/>
            <person name="Vinokurov K."/>
            <person name="Oppert C."/>
            <person name="Zou Z."/>
            <person name="Evans J."/>
            <person name="Lu Z."/>
            <person name="Zhao P."/>
            <person name="Sumathipala N."/>
            <person name="Altincicek B."/>
            <person name="Vilcinskas A."/>
            <person name="Williams M."/>
            <person name="Hultmark D."/>
            <person name="Hetru C."/>
            <person name="Jiang H."/>
            <person name="Grimmelikhuijzen C.J."/>
            <person name="Hauser F."/>
            <person name="Cazzamali G."/>
            <person name="Williamson M."/>
            <person name="Park Y."/>
            <person name="Li B."/>
            <person name="Tanaka Y."/>
            <person name="Predel R."/>
            <person name="Neupert S."/>
            <person name="Schachtner J."/>
            <person name="Verleyen P."/>
            <person name="Raible F."/>
            <person name="Bork P."/>
            <person name="Friedrich M."/>
            <person name="Walden K.K."/>
            <person name="Robertson H.M."/>
            <person name="Angeli S."/>
            <person name="Foret S."/>
            <person name="Bucher G."/>
            <person name="Schuetz S."/>
            <person name="Maleszka R."/>
            <person name="Wimmer E.A."/>
            <person name="Beeman R.W."/>
            <person name="Lorenzen M."/>
            <person name="Tomoyasu Y."/>
            <person name="Miller S.C."/>
            <person name="Grossmann D."/>
            <person name="Bucher G."/>
        </authorList>
    </citation>
    <scope>NUCLEOTIDE SEQUENCE [LARGE SCALE GENOMIC DNA]</scope>
    <source>
        <strain evidence="6 7">Georgia GA2</strain>
    </source>
</reference>